<keyword evidence="3" id="KW-1185">Reference proteome</keyword>
<feature type="compositionally biased region" description="Basic residues" evidence="1">
    <location>
        <begin position="141"/>
        <end position="150"/>
    </location>
</feature>
<organism evidence="2 3">
    <name type="scientific">Cryptococcus wingfieldii CBS 7118</name>
    <dbReference type="NCBI Taxonomy" id="1295528"/>
    <lineage>
        <taxon>Eukaryota</taxon>
        <taxon>Fungi</taxon>
        <taxon>Dikarya</taxon>
        <taxon>Basidiomycota</taxon>
        <taxon>Agaricomycotina</taxon>
        <taxon>Tremellomycetes</taxon>
        <taxon>Tremellales</taxon>
        <taxon>Cryptococcaceae</taxon>
        <taxon>Cryptococcus</taxon>
    </lineage>
</organism>
<evidence type="ECO:0000256" key="1">
    <source>
        <dbReference type="SAM" id="MobiDB-lite"/>
    </source>
</evidence>
<feature type="compositionally biased region" description="Polar residues" evidence="1">
    <location>
        <begin position="59"/>
        <end position="71"/>
    </location>
</feature>
<sequence length="173" mass="18690">MDQQQQSRRYLRSQGDAPPNAVNNVDPDHVATSQSPLTPPPSEPPVPLSPVIDGLAPRSLQSEVGNGTSNSNPPPSIHDTPSSAINTAPQALVQGAHPPVPTVEFLMQQNQFLLSSLANMRDELRSFRQSQSREPTPAHPPSHRPHAPKLKRFVVLETSEEGRETGGARARGL</sequence>
<dbReference type="EMBL" id="AWGH01000016">
    <property type="protein sequence ID" value="ODN93586.1"/>
    <property type="molecule type" value="Genomic_DNA"/>
</dbReference>
<accession>A0A1E3J0B9</accession>
<feature type="compositionally biased region" description="Polar residues" evidence="1">
    <location>
        <begin position="79"/>
        <end position="89"/>
    </location>
</feature>
<feature type="compositionally biased region" description="Low complexity" evidence="1">
    <location>
        <begin position="1"/>
        <end position="14"/>
    </location>
</feature>
<dbReference type="OrthoDB" id="10630868at2759"/>
<feature type="compositionally biased region" description="Pro residues" evidence="1">
    <location>
        <begin position="37"/>
        <end position="48"/>
    </location>
</feature>
<gene>
    <name evidence="2" type="ORF">L198_05455</name>
</gene>
<dbReference type="GeneID" id="30194668"/>
<reference evidence="2 3" key="1">
    <citation type="submission" date="2016-06" db="EMBL/GenBank/DDBJ databases">
        <title>Evolution of pathogenesis and genome organization in the Tremellales.</title>
        <authorList>
            <person name="Cuomo C."/>
            <person name="Litvintseva A."/>
            <person name="Heitman J."/>
            <person name="Chen Y."/>
            <person name="Sun S."/>
            <person name="Springer D."/>
            <person name="Dromer F."/>
            <person name="Young S."/>
            <person name="Zeng Q."/>
            <person name="Chapman S."/>
            <person name="Gujja S."/>
            <person name="Saif S."/>
            <person name="Birren B."/>
        </authorList>
    </citation>
    <scope>NUCLEOTIDE SEQUENCE [LARGE SCALE GENOMIC DNA]</scope>
    <source>
        <strain evidence="2 3">CBS 7118</strain>
    </source>
</reference>
<comment type="caution">
    <text evidence="2">The sequence shown here is derived from an EMBL/GenBank/DDBJ whole genome shotgun (WGS) entry which is preliminary data.</text>
</comment>
<feature type="region of interest" description="Disordered" evidence="1">
    <location>
        <begin position="125"/>
        <end position="150"/>
    </location>
</feature>
<proteinExistence type="predicted"/>
<dbReference type="RefSeq" id="XP_019030691.1">
    <property type="nucleotide sequence ID" value="XM_019177538.1"/>
</dbReference>
<feature type="region of interest" description="Disordered" evidence="1">
    <location>
        <begin position="1"/>
        <end position="96"/>
    </location>
</feature>
<evidence type="ECO:0000313" key="2">
    <source>
        <dbReference type="EMBL" id="ODN93586.1"/>
    </source>
</evidence>
<protein>
    <submittedName>
        <fullName evidence="2">Uncharacterized protein</fullName>
    </submittedName>
</protein>
<dbReference type="Proteomes" id="UP000094819">
    <property type="component" value="Unassembled WGS sequence"/>
</dbReference>
<name>A0A1E3J0B9_9TREE</name>
<dbReference type="AlphaFoldDB" id="A0A1E3J0B9"/>
<evidence type="ECO:0000313" key="3">
    <source>
        <dbReference type="Proteomes" id="UP000094819"/>
    </source>
</evidence>